<protein>
    <recommendedName>
        <fullName evidence="3">YbbR-like domain-containing protein</fullName>
    </recommendedName>
</protein>
<organism evidence="1 2">
    <name type="scientific">Nonlabens arenilitoris</name>
    <dbReference type="NCBI Taxonomy" id="1217969"/>
    <lineage>
        <taxon>Bacteria</taxon>
        <taxon>Pseudomonadati</taxon>
        <taxon>Bacteroidota</taxon>
        <taxon>Flavobacteriia</taxon>
        <taxon>Flavobacteriales</taxon>
        <taxon>Flavobacteriaceae</taxon>
        <taxon>Nonlabens</taxon>
    </lineage>
</organism>
<name>A0A2S7U646_9FLAO</name>
<keyword evidence="2" id="KW-1185">Reference proteome</keyword>
<evidence type="ECO:0008006" key="3">
    <source>
        <dbReference type="Google" id="ProtNLM"/>
    </source>
</evidence>
<evidence type="ECO:0000313" key="1">
    <source>
        <dbReference type="EMBL" id="PQJ30489.1"/>
    </source>
</evidence>
<dbReference type="EMBL" id="MTPW01000001">
    <property type="protein sequence ID" value="PQJ30489.1"/>
    <property type="molecule type" value="Genomic_DNA"/>
</dbReference>
<reference evidence="1 2" key="1">
    <citation type="submission" date="2017-01" db="EMBL/GenBank/DDBJ databases">
        <title>Trade-off between light-utilization and light-protection in marine flavobacteria.</title>
        <authorList>
            <person name="Kumagai Y."/>
            <person name="Yoshizawa S."/>
            <person name="Kogure K."/>
            <person name="Iwasaki W."/>
        </authorList>
    </citation>
    <scope>NUCLEOTIDE SEQUENCE [LARGE SCALE GENOMIC DNA]</scope>
    <source>
        <strain evidence="1 2">KCTC 32109</strain>
    </source>
</reference>
<comment type="caution">
    <text evidence="1">The sequence shown here is derived from an EMBL/GenBank/DDBJ whole genome shotgun (WGS) entry which is preliminary data.</text>
</comment>
<dbReference type="AlphaFoldDB" id="A0A2S7U646"/>
<dbReference type="Proteomes" id="UP000239747">
    <property type="component" value="Unassembled WGS sequence"/>
</dbReference>
<evidence type="ECO:0000313" key="2">
    <source>
        <dbReference type="Proteomes" id="UP000239747"/>
    </source>
</evidence>
<accession>A0A2S7U646</accession>
<dbReference type="Gene3D" id="2.170.120.30">
    <property type="match status" value="1"/>
</dbReference>
<dbReference type="RefSeq" id="WP_105069676.1">
    <property type="nucleotide sequence ID" value="NZ_MTPW01000001.1"/>
</dbReference>
<proteinExistence type="predicted"/>
<gene>
    <name evidence="1" type="ORF">BST92_00385</name>
</gene>
<dbReference type="OrthoDB" id="1143602at2"/>
<sequence length="208" mass="23847">MGSLKNQLAYDFKVGYISEELMTIEVNEFIAKKVGLKSKIKVTYEHNYLPIVSPYFTPDSVLITGNDAMIKSINTLEINYADITVQDTVFKKRININEQYPDIKVEPTHVDYMIKSAVMTEGSFTIPVNIINNKNDIATKIIPSEVEVIFNCRLQDYELIKESDFNVVIDYNSLTEDYNLVTTDVEVLSDRVNSVRFSPQQIQILVMR</sequence>